<dbReference type="CDD" id="cd07990">
    <property type="entry name" value="LPLAT_LCLAT1-like"/>
    <property type="match status" value="1"/>
</dbReference>
<organism evidence="6 7">
    <name type="scientific">Angiostrongylus cantonensis</name>
    <name type="common">Rat lungworm</name>
    <dbReference type="NCBI Taxonomy" id="6313"/>
    <lineage>
        <taxon>Eukaryota</taxon>
        <taxon>Metazoa</taxon>
        <taxon>Ecdysozoa</taxon>
        <taxon>Nematoda</taxon>
        <taxon>Chromadorea</taxon>
        <taxon>Rhabditida</taxon>
        <taxon>Rhabditina</taxon>
        <taxon>Rhabditomorpha</taxon>
        <taxon>Strongyloidea</taxon>
        <taxon>Metastrongylidae</taxon>
        <taxon>Angiostrongylus</taxon>
    </lineage>
</organism>
<keyword evidence="4" id="KW-1133">Transmembrane helix</keyword>
<feature type="domain" description="Phospholipid/glycerol acyltransferase" evidence="5">
    <location>
        <begin position="118"/>
        <end position="242"/>
    </location>
</feature>
<protein>
    <submittedName>
        <fullName evidence="7">PlsC domain-containing protein</fullName>
    </submittedName>
</protein>
<dbReference type="GO" id="GO:0016746">
    <property type="term" value="F:acyltransferase activity"/>
    <property type="evidence" value="ECO:0007669"/>
    <property type="project" value="UniProtKB-KW"/>
</dbReference>
<keyword evidence="4" id="KW-0472">Membrane</keyword>
<sequence>MLEDEKTAELLKRREAPRRERPPGSRSILSQASAREKVCPLFRALMCLSLVTAFFLTYFGFIIPVMWARRIWPRLYWFVEGKLYRWLQGFIGTWGYTAGYDVFEYGDDVTKYYRDERVLVMCNHQSTADVPTLMACLQSKGVASRKTLWLMDVMFRWSPFGIIGSNHGDYFIRQGKATREKEILKLKEHLRDVFWDRDRRWVILFPEGGFYHKRVESSQRYGKLNGFPHLKYVTLPRMGAVKAILEEVGPRGEANNEPRERSSSKLKLITDTVGDIREKKSVKETRPPIKYVLDVTIAYPNGIPLSLATLGFGTREKCDIAVHYKIFRADEVPFDNEEKLRDWMYGAYEEKDKMLAQYYETGEFVPGERGKRVVFSWGKIISQYVFWFASFYAQYRVCSFLLIFIVFVFHSIFNVRPKNHVRSVTFKLILCVNTHKAT</sequence>
<evidence type="ECO:0000313" key="7">
    <source>
        <dbReference type="WBParaSite" id="ACAC_0001045201-mRNA-1"/>
    </source>
</evidence>
<dbReference type="InterPro" id="IPR002123">
    <property type="entry name" value="Plipid/glycerol_acylTrfase"/>
</dbReference>
<dbReference type="PANTHER" id="PTHR10983">
    <property type="entry name" value="1-ACYLGLYCEROL-3-PHOSPHATE ACYLTRANSFERASE-RELATED"/>
    <property type="match status" value="1"/>
</dbReference>
<dbReference type="PANTHER" id="PTHR10983:SF2">
    <property type="entry name" value="ACYL-COA:LYSOPHOSPHATIDYLGLYCEROL ACYLTRANSFERASE 1"/>
    <property type="match status" value="1"/>
</dbReference>
<dbReference type="STRING" id="6313.A0A158PB49"/>
<evidence type="ECO:0000313" key="6">
    <source>
        <dbReference type="Proteomes" id="UP000035642"/>
    </source>
</evidence>
<reference evidence="6" key="1">
    <citation type="submission" date="2012-09" db="EMBL/GenBank/DDBJ databases">
        <authorList>
            <person name="Martin A.A."/>
        </authorList>
    </citation>
    <scope>NUCLEOTIDE SEQUENCE</scope>
</reference>
<proteinExistence type="inferred from homology"/>
<reference evidence="7" key="2">
    <citation type="submission" date="2016-04" db="UniProtKB">
        <authorList>
            <consortium name="WormBaseParasite"/>
        </authorList>
    </citation>
    <scope>IDENTIFICATION</scope>
</reference>
<dbReference type="SMART" id="SM00563">
    <property type="entry name" value="PlsC"/>
    <property type="match status" value="1"/>
</dbReference>
<keyword evidence="2" id="KW-0808">Transferase</keyword>
<keyword evidence="3" id="KW-0012">Acyltransferase</keyword>
<name>A0A158PB49_ANGCA</name>
<dbReference type="Pfam" id="PF01553">
    <property type="entry name" value="Acyltransferase"/>
    <property type="match status" value="1"/>
</dbReference>
<evidence type="ECO:0000256" key="4">
    <source>
        <dbReference type="SAM" id="Phobius"/>
    </source>
</evidence>
<keyword evidence="4" id="KW-0812">Transmembrane</keyword>
<dbReference type="Proteomes" id="UP000035642">
    <property type="component" value="Unassembled WGS sequence"/>
</dbReference>
<evidence type="ECO:0000256" key="3">
    <source>
        <dbReference type="ARBA" id="ARBA00023315"/>
    </source>
</evidence>
<comment type="similarity">
    <text evidence="1">Belongs to the 1-acyl-sn-glycerol-3-phosphate acyltransferase family.</text>
</comment>
<feature type="transmembrane region" description="Helical" evidence="4">
    <location>
        <begin position="399"/>
        <end position="415"/>
    </location>
</feature>
<dbReference type="SUPFAM" id="SSF69593">
    <property type="entry name" value="Glycerol-3-phosphate (1)-acyltransferase"/>
    <property type="match status" value="1"/>
</dbReference>
<dbReference type="GO" id="GO:0005783">
    <property type="term" value="C:endoplasmic reticulum"/>
    <property type="evidence" value="ECO:0007669"/>
    <property type="project" value="TreeGrafter"/>
</dbReference>
<dbReference type="GO" id="GO:0036149">
    <property type="term" value="P:phosphatidylinositol acyl-chain remodeling"/>
    <property type="evidence" value="ECO:0007669"/>
    <property type="project" value="TreeGrafter"/>
</dbReference>
<dbReference type="WBParaSite" id="ACAC_0001045201-mRNA-1">
    <property type="protein sequence ID" value="ACAC_0001045201-mRNA-1"/>
    <property type="gene ID" value="ACAC_0001045201"/>
</dbReference>
<dbReference type="AlphaFoldDB" id="A0A158PB49"/>
<dbReference type="Pfam" id="PF16076">
    <property type="entry name" value="Acyltransf_C"/>
    <property type="match status" value="1"/>
</dbReference>
<keyword evidence="6" id="KW-1185">Reference proteome</keyword>
<evidence type="ECO:0000256" key="1">
    <source>
        <dbReference type="ARBA" id="ARBA00008655"/>
    </source>
</evidence>
<accession>A0A158PB49</accession>
<feature type="transmembrane region" description="Helical" evidence="4">
    <location>
        <begin position="41"/>
        <end position="67"/>
    </location>
</feature>
<evidence type="ECO:0000256" key="2">
    <source>
        <dbReference type="ARBA" id="ARBA00022679"/>
    </source>
</evidence>
<evidence type="ECO:0000259" key="5">
    <source>
        <dbReference type="SMART" id="SM00563"/>
    </source>
</evidence>
<dbReference type="InterPro" id="IPR032098">
    <property type="entry name" value="Acyltransf_C"/>
</dbReference>